<accession>A0ABW0KWU3</accession>
<evidence type="ECO:0000313" key="6">
    <source>
        <dbReference type="EMBL" id="MFC5457844.1"/>
    </source>
</evidence>
<proteinExistence type="predicted"/>
<dbReference type="InterPro" id="IPR001478">
    <property type="entry name" value="PDZ"/>
</dbReference>
<reference evidence="7" key="1">
    <citation type="journal article" date="2019" name="Int. J. Syst. Evol. Microbiol.">
        <title>The Global Catalogue of Microorganisms (GCM) 10K type strain sequencing project: providing services to taxonomists for standard genome sequencing and annotation.</title>
        <authorList>
            <consortium name="The Broad Institute Genomics Platform"/>
            <consortium name="The Broad Institute Genome Sequencing Center for Infectious Disease"/>
            <person name="Wu L."/>
            <person name="Ma J."/>
        </authorList>
    </citation>
    <scope>NUCLEOTIDE SEQUENCE [LARGE SCALE GENOMIC DNA]</scope>
    <source>
        <strain evidence="7">CGMCC 4.1469</strain>
    </source>
</reference>
<comment type="caution">
    <text evidence="6">The sequence shown here is derived from an EMBL/GenBank/DDBJ whole genome shotgun (WGS) entry which is preliminary data.</text>
</comment>
<keyword evidence="1" id="KW-0645">Protease</keyword>
<name>A0ABW0KWU3_9BACT</name>
<dbReference type="Proteomes" id="UP001596052">
    <property type="component" value="Unassembled WGS sequence"/>
</dbReference>
<dbReference type="EMBL" id="JBHSMQ010000013">
    <property type="protein sequence ID" value="MFC5457844.1"/>
    <property type="molecule type" value="Genomic_DNA"/>
</dbReference>
<sequence length="515" mass="56369">MKLSQIFLLSLAVGAVSARAQAPAPEEAPRKKRAPVVADAPHQVVQSNSLVRVNATSQSFSLHLPWQKESPSGRRGLGVVLAGNRVLVTGQMVADATYIELELPDKGQKIPAKVVAVDYEANLALLESAPSEKQKAFFAGLKPMAVDTSTHIDDKVDILQTGRVGELIKSELKIGKVLTRQYNVEGSGFLVYEANNIVRSEANSFTLPVVKGGKLVGLLLSYDSKNQVTTILPAPIIEHFLKDFADGSYEGFPSLGMELQSTLDEQFREFLGLKPDAPGVLISMVMKGGSAEKAGMKKGDILVAINGFAIDSRGDYKDPQFGPLSSSHLVRGRAYVGDKVEIKVIREGKEVTLNGQLTRRKPDDYLVLPYLFDKGPRYVLMGGLLFQELSRPYLDAFGEERRGGAILRLAHIASHPDQFEEEGRKKLVFLSLVLPTPSAQGYDKLGGQVVNKVNGMAIKDLNDLAEAFKNAKDNMHVIELNEFPHILYLDTFSAERDNMRLLGGAYRIGSLKRLE</sequence>
<keyword evidence="7" id="KW-1185">Reference proteome</keyword>
<dbReference type="SMART" id="SM00228">
    <property type="entry name" value="PDZ"/>
    <property type="match status" value="1"/>
</dbReference>
<dbReference type="InterPro" id="IPR036034">
    <property type="entry name" value="PDZ_sf"/>
</dbReference>
<dbReference type="PANTHER" id="PTHR45980">
    <property type="match status" value="1"/>
</dbReference>
<protein>
    <submittedName>
        <fullName evidence="6">PDZ domain-containing protein</fullName>
    </submittedName>
</protein>
<evidence type="ECO:0000256" key="4">
    <source>
        <dbReference type="SAM" id="SignalP"/>
    </source>
</evidence>
<dbReference type="Pfam" id="PF13180">
    <property type="entry name" value="PDZ_2"/>
    <property type="match status" value="1"/>
</dbReference>
<evidence type="ECO:0000313" key="7">
    <source>
        <dbReference type="Proteomes" id="UP001596052"/>
    </source>
</evidence>
<evidence type="ECO:0000259" key="5">
    <source>
        <dbReference type="PROSITE" id="PS50106"/>
    </source>
</evidence>
<keyword evidence="2" id="KW-0378">Hydrolase</keyword>
<keyword evidence="4" id="KW-0732">Signal</keyword>
<dbReference type="SUPFAM" id="SSF50494">
    <property type="entry name" value="Trypsin-like serine proteases"/>
    <property type="match status" value="1"/>
</dbReference>
<organism evidence="6 7">
    <name type="scientific">Prosthecobacter fluviatilis</name>
    <dbReference type="NCBI Taxonomy" id="445931"/>
    <lineage>
        <taxon>Bacteria</taxon>
        <taxon>Pseudomonadati</taxon>
        <taxon>Verrucomicrobiota</taxon>
        <taxon>Verrucomicrobiia</taxon>
        <taxon>Verrucomicrobiales</taxon>
        <taxon>Verrucomicrobiaceae</taxon>
        <taxon>Prosthecobacter</taxon>
    </lineage>
</organism>
<dbReference type="PROSITE" id="PS50106">
    <property type="entry name" value="PDZ"/>
    <property type="match status" value="1"/>
</dbReference>
<feature type="signal peptide" evidence="4">
    <location>
        <begin position="1"/>
        <end position="20"/>
    </location>
</feature>
<dbReference type="PANTHER" id="PTHR45980:SF9">
    <property type="entry name" value="PROTEASE DO-LIKE 10, MITOCHONDRIAL-RELATED"/>
    <property type="match status" value="1"/>
</dbReference>
<dbReference type="InterPro" id="IPR041517">
    <property type="entry name" value="DEGP_PDZ"/>
</dbReference>
<feature type="chain" id="PRO_5045889021" evidence="4">
    <location>
        <begin position="21"/>
        <end position="515"/>
    </location>
</feature>
<gene>
    <name evidence="6" type="ORF">ACFQDI_23445</name>
</gene>
<evidence type="ECO:0000256" key="2">
    <source>
        <dbReference type="ARBA" id="ARBA00022801"/>
    </source>
</evidence>
<dbReference type="Pfam" id="PF17815">
    <property type="entry name" value="PDZ_3"/>
    <property type="match status" value="1"/>
</dbReference>
<dbReference type="RefSeq" id="WP_377171589.1">
    <property type="nucleotide sequence ID" value="NZ_JBHSMQ010000013.1"/>
</dbReference>
<dbReference type="Gene3D" id="2.30.42.10">
    <property type="match status" value="1"/>
</dbReference>
<evidence type="ECO:0000256" key="1">
    <source>
        <dbReference type="ARBA" id="ARBA00022670"/>
    </source>
</evidence>
<dbReference type="SUPFAM" id="SSF50156">
    <property type="entry name" value="PDZ domain-like"/>
    <property type="match status" value="1"/>
</dbReference>
<dbReference type="Gene3D" id="3.20.190.20">
    <property type="match status" value="1"/>
</dbReference>
<evidence type="ECO:0000256" key="3">
    <source>
        <dbReference type="ARBA" id="ARBA00022825"/>
    </source>
</evidence>
<keyword evidence="3" id="KW-0720">Serine protease</keyword>
<dbReference type="InterPro" id="IPR009003">
    <property type="entry name" value="Peptidase_S1_PA"/>
</dbReference>
<dbReference type="InterPro" id="IPR046449">
    <property type="entry name" value="DEGP_PDZ_sf"/>
</dbReference>
<feature type="domain" description="PDZ" evidence="5">
    <location>
        <begin position="250"/>
        <end position="348"/>
    </location>
</feature>
<dbReference type="Gene3D" id="2.40.10.10">
    <property type="entry name" value="Trypsin-like serine proteases"/>
    <property type="match status" value="1"/>
</dbReference>
<dbReference type="InterPro" id="IPR043504">
    <property type="entry name" value="Peptidase_S1_PA_chymotrypsin"/>
</dbReference>